<evidence type="ECO:0000256" key="4">
    <source>
        <dbReference type="ARBA" id="ARBA00022898"/>
    </source>
</evidence>
<keyword evidence="3" id="KW-0210">Decarboxylase</keyword>
<dbReference type="PRINTS" id="PR01179">
    <property type="entry name" value="ODADCRBXLASE"/>
</dbReference>
<evidence type="ECO:0000256" key="11">
    <source>
        <dbReference type="PIRSR" id="PIRSR600183-50"/>
    </source>
</evidence>
<dbReference type="InterPro" id="IPR000183">
    <property type="entry name" value="Orn/DAP/Arg_de-COase"/>
</dbReference>
<dbReference type="STRING" id="9796.ENSECAP00000036568"/>
<dbReference type="PRINTS" id="PR01182">
    <property type="entry name" value="ORNDCRBXLASE"/>
</dbReference>
<comment type="similarity">
    <text evidence="1">Belongs to the Orn/Lys/Arg decarboxylase class-II family.</text>
</comment>
<evidence type="ECO:0000313" key="13">
    <source>
        <dbReference type="Ensembl" id="ENSECAP00000036568.2"/>
    </source>
</evidence>
<feature type="domain" description="Orn/DAP/Arg decarboxylase 2 N-terminal" evidence="12">
    <location>
        <begin position="41"/>
        <end position="273"/>
    </location>
</feature>
<dbReference type="PROSITE" id="PS00879">
    <property type="entry name" value="ODR_DC_2_2"/>
    <property type="match status" value="1"/>
</dbReference>
<reference evidence="13" key="3">
    <citation type="submission" date="2025-09" db="UniProtKB">
        <authorList>
            <consortium name="Ensembl"/>
        </authorList>
    </citation>
    <scope>IDENTIFICATION</scope>
    <source>
        <strain evidence="13">Thoroughbred</strain>
    </source>
</reference>
<dbReference type="Proteomes" id="UP000002281">
    <property type="component" value="Chromosome 8"/>
</dbReference>
<dbReference type="Bgee" id="ENSECAG00000024539">
    <property type="expression patterns" value="Expressed in trophectoderm and 15 other cell types or tissues"/>
</dbReference>
<comment type="pathway">
    <text evidence="6">Amine and polyamine biosynthesis; putrescine biosynthesis via L-ornithine pathway; putrescine from L-ornithine: step 1/1.</text>
</comment>
<evidence type="ECO:0000256" key="3">
    <source>
        <dbReference type="ARBA" id="ARBA00022793"/>
    </source>
</evidence>
<dbReference type="CDD" id="cd00622">
    <property type="entry name" value="PLPDE_III_ODC"/>
    <property type="match status" value="1"/>
</dbReference>
<protein>
    <recommendedName>
        <fullName evidence="9">Ornithine decarboxylase</fullName>
        <ecNumber evidence="7">4.1.1.17</ecNumber>
    </recommendedName>
</protein>
<name>A0A3Q2HRA5_HORSE</name>
<dbReference type="PANTHER" id="PTHR11482">
    <property type="entry name" value="ARGININE/DIAMINOPIMELATE/ORNITHINE DECARBOXYLASE"/>
    <property type="match status" value="1"/>
</dbReference>
<dbReference type="InterPro" id="IPR009006">
    <property type="entry name" value="Ala_racemase/Decarboxylase_C"/>
</dbReference>
<evidence type="ECO:0000256" key="8">
    <source>
        <dbReference type="ARBA" id="ARBA00037173"/>
    </source>
</evidence>
<reference evidence="13 14" key="1">
    <citation type="journal article" date="2009" name="Science">
        <title>Genome sequence, comparative analysis, and population genetics of the domestic horse.</title>
        <authorList>
            <consortium name="Broad Institute Genome Sequencing Platform"/>
            <consortium name="Broad Institute Whole Genome Assembly Team"/>
            <person name="Wade C.M."/>
            <person name="Giulotto E."/>
            <person name="Sigurdsson S."/>
            <person name="Zoli M."/>
            <person name="Gnerre S."/>
            <person name="Imsland F."/>
            <person name="Lear T.L."/>
            <person name="Adelson D.L."/>
            <person name="Bailey E."/>
            <person name="Bellone R.R."/>
            <person name="Bloecker H."/>
            <person name="Distl O."/>
            <person name="Edgar R.C."/>
            <person name="Garber M."/>
            <person name="Leeb T."/>
            <person name="Mauceli E."/>
            <person name="MacLeod J.N."/>
            <person name="Penedo M.C.T."/>
            <person name="Raison J.M."/>
            <person name="Sharpe T."/>
            <person name="Vogel J."/>
            <person name="Andersson L."/>
            <person name="Antczak D.F."/>
            <person name="Biagi T."/>
            <person name="Binns M.M."/>
            <person name="Chowdhary B.P."/>
            <person name="Coleman S.J."/>
            <person name="Della Valle G."/>
            <person name="Fryc S."/>
            <person name="Guerin G."/>
            <person name="Hasegawa T."/>
            <person name="Hill E.W."/>
            <person name="Jurka J."/>
            <person name="Kiialainen A."/>
            <person name="Lindgren G."/>
            <person name="Liu J."/>
            <person name="Magnani E."/>
            <person name="Mickelson J.R."/>
            <person name="Murray J."/>
            <person name="Nergadze S.G."/>
            <person name="Onofrio R."/>
            <person name="Pedroni S."/>
            <person name="Piras M.F."/>
            <person name="Raudsepp T."/>
            <person name="Rocchi M."/>
            <person name="Roeed K.H."/>
            <person name="Ryder O.A."/>
            <person name="Searle S."/>
            <person name="Skow L."/>
            <person name="Swinburne J.E."/>
            <person name="Syvaenen A.C."/>
            <person name="Tozaki T."/>
            <person name="Valberg S.J."/>
            <person name="Vaudin M."/>
            <person name="White J.R."/>
            <person name="Zody M.C."/>
            <person name="Lander E.S."/>
            <person name="Lindblad-Toh K."/>
        </authorList>
    </citation>
    <scope>NUCLEOTIDE SEQUENCE [LARGE SCALE GENOMIC DNA]</scope>
    <source>
        <strain evidence="13 14">Thoroughbred</strain>
    </source>
</reference>
<keyword evidence="5" id="KW-0620">Polyamine biosynthesis</keyword>
<dbReference type="PANTHER" id="PTHR11482:SF42">
    <property type="entry name" value="ORNITHINE DECARBOXYLASE"/>
    <property type="match status" value="1"/>
</dbReference>
<sequence length="427" mass="47675">MRPFVTDFCHLKKILPFVTAWMDLEDITMSEIVTEDKYCMIKKHLRWLKALPRVTPFNAVKCNDSRTIVKTLADVGTGFDCASKTEIQLMLSLRVPPERIICANPCKQVSQVRYAANNGVQMMTFDSEVELMKVARAHPKAELVLRIATNDSKAVRRLSVKFGATLKTSRLLLEWAKELNIDVIRVSSHVGSGCTDPETFVQAISDARCVFDMGAEICFSVYQLDIGGGFPGSEEIRLKFEEVTSVINPAPDKYFASDSGVRVIAEPGGYYVASAFRLAVNIIAKKLILKEQTGADDDESSEQTFVYYVNDGVYGSFHCILYDHAHVKPLLIWGPTCDSLDCIVERCNLPQMQVGDWMLFENMGAYTVAAACTFNGFQRPAIYYVMLGPTWLDFPHEVQEQDISTLPVSCAWEKRHPAACASASINV</sequence>
<evidence type="ECO:0000256" key="9">
    <source>
        <dbReference type="ARBA" id="ARBA00039485"/>
    </source>
</evidence>
<evidence type="ECO:0000259" key="12">
    <source>
        <dbReference type="Pfam" id="PF02784"/>
    </source>
</evidence>
<proteinExistence type="inferred from homology"/>
<evidence type="ECO:0000256" key="10">
    <source>
        <dbReference type="ARBA" id="ARBA00049127"/>
    </source>
</evidence>
<dbReference type="FunFam" id="3.20.20.10:FF:000006">
    <property type="entry name" value="Ornithine decarboxylase 1"/>
    <property type="match status" value="1"/>
</dbReference>
<dbReference type="InterPro" id="IPR022657">
    <property type="entry name" value="De-COase2_CS"/>
</dbReference>
<dbReference type="Gene3D" id="3.20.20.10">
    <property type="entry name" value="Alanine racemase"/>
    <property type="match status" value="1"/>
</dbReference>
<dbReference type="SUPFAM" id="SSF50621">
    <property type="entry name" value="Alanine racemase C-terminal domain-like"/>
    <property type="match status" value="1"/>
</dbReference>
<dbReference type="Ensembl" id="ENSECAT00000026418.3">
    <property type="protein sequence ID" value="ENSECAP00000036568.2"/>
    <property type="gene ID" value="ENSECAG00000024539.3"/>
</dbReference>
<dbReference type="FunFam" id="2.40.37.10:FF:000005">
    <property type="entry name" value="Ornithine decarboxylase"/>
    <property type="match status" value="1"/>
</dbReference>
<dbReference type="GO" id="GO:0005737">
    <property type="term" value="C:cytoplasm"/>
    <property type="evidence" value="ECO:0000318"/>
    <property type="project" value="GO_Central"/>
</dbReference>
<dbReference type="GO" id="GO:0033387">
    <property type="term" value="P:putrescine biosynthetic process from arginine, via ornithine"/>
    <property type="evidence" value="ECO:0000318"/>
    <property type="project" value="GO_Central"/>
</dbReference>
<keyword evidence="2" id="KW-0597">Phosphoprotein</keyword>
<comment type="cofactor">
    <cofactor evidence="11">
        <name>pyridoxal 5'-phosphate</name>
        <dbReference type="ChEBI" id="CHEBI:597326"/>
    </cofactor>
</comment>
<dbReference type="InterPro" id="IPR002433">
    <property type="entry name" value="Orn_de-COase"/>
</dbReference>
<dbReference type="InterPro" id="IPR029066">
    <property type="entry name" value="PLP-binding_barrel"/>
</dbReference>
<evidence type="ECO:0000313" key="14">
    <source>
        <dbReference type="Proteomes" id="UP000002281"/>
    </source>
</evidence>
<dbReference type="PaxDb" id="9796-ENSECAP00000036568"/>
<evidence type="ECO:0000256" key="1">
    <source>
        <dbReference type="ARBA" id="ARBA00008872"/>
    </source>
</evidence>
<dbReference type="GeneTree" id="ENSGT00950000182995"/>
<dbReference type="InterPro" id="IPR022644">
    <property type="entry name" value="De-COase2_N"/>
</dbReference>
<accession>A0A3Q2HRA5</accession>
<keyword evidence="4 11" id="KW-0663">Pyridoxal phosphate</keyword>
<feature type="active site" description="Proton donor" evidence="11">
    <location>
        <position position="337"/>
    </location>
</feature>
<dbReference type="Pfam" id="PF02784">
    <property type="entry name" value="Orn_Arg_deC_N"/>
    <property type="match status" value="1"/>
</dbReference>
<dbReference type="EC" id="4.1.1.17" evidence="7"/>
<reference evidence="13" key="2">
    <citation type="submission" date="2025-08" db="UniProtKB">
        <authorList>
            <consortium name="Ensembl"/>
        </authorList>
    </citation>
    <scope>IDENTIFICATION</scope>
    <source>
        <strain evidence="13">Thoroughbred</strain>
    </source>
</reference>
<dbReference type="Gene3D" id="2.40.37.10">
    <property type="entry name" value="Lyase, Ornithine Decarboxylase, Chain A, domain 1"/>
    <property type="match status" value="1"/>
</dbReference>
<evidence type="ECO:0000256" key="2">
    <source>
        <dbReference type="ARBA" id="ARBA00022553"/>
    </source>
</evidence>
<evidence type="ECO:0000256" key="7">
    <source>
        <dbReference type="ARBA" id="ARBA00034138"/>
    </source>
</evidence>
<evidence type="ECO:0000256" key="5">
    <source>
        <dbReference type="ARBA" id="ARBA00023115"/>
    </source>
</evidence>
<dbReference type="GO" id="GO:0004586">
    <property type="term" value="F:ornithine decarboxylase activity"/>
    <property type="evidence" value="ECO:0000318"/>
    <property type="project" value="GO_Central"/>
</dbReference>
<dbReference type="InParanoid" id="A0A3Q2HRA5"/>
<evidence type="ECO:0000256" key="6">
    <source>
        <dbReference type="ARBA" id="ARBA00034115"/>
    </source>
</evidence>
<dbReference type="SUPFAM" id="SSF51419">
    <property type="entry name" value="PLP-binding barrel"/>
    <property type="match status" value="1"/>
</dbReference>
<keyword evidence="14" id="KW-1185">Reference proteome</keyword>
<feature type="modified residue" description="N6-(pyridoxal phosphate)lysine" evidence="11">
    <location>
        <position position="61"/>
    </location>
</feature>
<comment type="catalytic activity">
    <reaction evidence="10">
        <text>L-ornithine + H(+) = putrescine + CO2</text>
        <dbReference type="Rhea" id="RHEA:22964"/>
        <dbReference type="ChEBI" id="CHEBI:15378"/>
        <dbReference type="ChEBI" id="CHEBI:16526"/>
        <dbReference type="ChEBI" id="CHEBI:46911"/>
        <dbReference type="ChEBI" id="CHEBI:326268"/>
        <dbReference type="EC" id="4.1.1.17"/>
    </reaction>
</comment>
<dbReference type="AlphaFoldDB" id="A0A3Q2HRA5"/>
<organism evidence="13 14">
    <name type="scientific">Equus caballus</name>
    <name type="common">Horse</name>
    <dbReference type="NCBI Taxonomy" id="9796"/>
    <lineage>
        <taxon>Eukaryota</taxon>
        <taxon>Metazoa</taxon>
        <taxon>Chordata</taxon>
        <taxon>Craniata</taxon>
        <taxon>Vertebrata</taxon>
        <taxon>Euteleostomi</taxon>
        <taxon>Mammalia</taxon>
        <taxon>Eutheria</taxon>
        <taxon>Laurasiatheria</taxon>
        <taxon>Perissodactyla</taxon>
        <taxon>Equidae</taxon>
        <taxon>Equus</taxon>
    </lineage>
</organism>
<keyword evidence="3" id="KW-0456">Lyase</keyword>
<comment type="function">
    <text evidence="8">Catalyzes the first and rate-limiting step of polyamine biosynthesis that converts ornithine into putrescine, which is the precursor for the polyamines, spermidine and spermine. Polyamines are essential for cell proliferation and are implicated in cellular processes, ranging from DNA replication to apoptosis.</text>
</comment>